<dbReference type="Proteomes" id="UP000177725">
    <property type="component" value="Unassembled WGS sequence"/>
</dbReference>
<dbReference type="InterPro" id="IPR001940">
    <property type="entry name" value="Peptidase_S1C"/>
</dbReference>
<reference evidence="4 5" key="1">
    <citation type="journal article" date="2016" name="Nat. Commun.">
        <title>Thousands of microbial genomes shed light on interconnected biogeochemical processes in an aquifer system.</title>
        <authorList>
            <person name="Anantharaman K."/>
            <person name="Brown C.T."/>
            <person name="Hug L.A."/>
            <person name="Sharon I."/>
            <person name="Castelle C.J."/>
            <person name="Probst A.J."/>
            <person name="Thomas B.C."/>
            <person name="Singh A."/>
            <person name="Wilkins M.J."/>
            <person name="Karaoz U."/>
            <person name="Brodie E.L."/>
            <person name="Williams K.H."/>
            <person name="Hubbard S.S."/>
            <person name="Banfield J.F."/>
        </authorList>
    </citation>
    <scope>NUCLEOTIDE SEQUENCE [LARGE SCALE GENOMIC DNA]</scope>
</reference>
<evidence type="ECO:0000313" key="4">
    <source>
        <dbReference type="EMBL" id="OGZ35064.1"/>
    </source>
</evidence>
<organism evidence="4 5">
    <name type="scientific">Candidatus Portnoybacteria bacterium RBG_13_41_18</name>
    <dbReference type="NCBI Taxonomy" id="1801991"/>
    <lineage>
        <taxon>Bacteria</taxon>
        <taxon>Candidatus Portnoyibacteriota</taxon>
    </lineage>
</organism>
<feature type="domain" description="PDZ" evidence="3">
    <location>
        <begin position="218"/>
        <end position="317"/>
    </location>
</feature>
<dbReference type="AlphaFoldDB" id="A0A1G2FAG8"/>
<dbReference type="PRINTS" id="PR00834">
    <property type="entry name" value="PROTEASES2C"/>
</dbReference>
<dbReference type="PANTHER" id="PTHR43343">
    <property type="entry name" value="PEPTIDASE S12"/>
    <property type="match status" value="1"/>
</dbReference>
<dbReference type="SUPFAM" id="SSF50494">
    <property type="entry name" value="Trypsin-like serine proteases"/>
    <property type="match status" value="1"/>
</dbReference>
<dbReference type="EMBL" id="MHMV01000004">
    <property type="protein sequence ID" value="OGZ35064.1"/>
    <property type="molecule type" value="Genomic_DNA"/>
</dbReference>
<evidence type="ECO:0000313" key="5">
    <source>
        <dbReference type="Proteomes" id="UP000177725"/>
    </source>
</evidence>
<dbReference type="InterPro" id="IPR009003">
    <property type="entry name" value="Peptidase_S1_PA"/>
</dbReference>
<protein>
    <recommendedName>
        <fullName evidence="3">PDZ domain-containing protein</fullName>
    </recommendedName>
</protein>
<dbReference type="GO" id="GO:0004252">
    <property type="term" value="F:serine-type endopeptidase activity"/>
    <property type="evidence" value="ECO:0007669"/>
    <property type="project" value="InterPro"/>
</dbReference>
<name>A0A1G2FAG8_9BACT</name>
<dbReference type="GO" id="GO:0006508">
    <property type="term" value="P:proteolysis"/>
    <property type="evidence" value="ECO:0007669"/>
    <property type="project" value="UniProtKB-KW"/>
</dbReference>
<dbReference type="Pfam" id="PF13365">
    <property type="entry name" value="Trypsin_2"/>
    <property type="match status" value="1"/>
</dbReference>
<dbReference type="Gene3D" id="2.30.42.10">
    <property type="match status" value="1"/>
</dbReference>
<gene>
    <name evidence="4" type="ORF">A2174_00565</name>
</gene>
<evidence type="ECO:0000256" key="1">
    <source>
        <dbReference type="ARBA" id="ARBA00022670"/>
    </source>
</evidence>
<evidence type="ECO:0000256" key="2">
    <source>
        <dbReference type="ARBA" id="ARBA00022801"/>
    </source>
</evidence>
<dbReference type="InterPro" id="IPR001478">
    <property type="entry name" value="PDZ"/>
</dbReference>
<sequence>MVSIIATKDLPVIEQYRDPFGNIIPYYRQNGTQEQEVGGGSGFIVNSDGLIVTNKHVVDIDGAEYTVLTNDGTKYPATVLARDPVQDIAILKINKSGLPIVKLGSSDNLEIGQTVIAIGNALGEFRNTVSVGVISGLGRTIVASTGGMDAEQLEDVIQTDAAINPGNSGGPLLNLAGEVIGINVAVAQGAQNIAFSLPINLAIRDISQVQRQGKISYPYIGVRYVLVTPSLKTERNLSVDYGALLIKGDNVNEPAVINSSPAGIAGLKENDIILEIDSQKIDTNHSLAKIIQMRNVGDVINLKVLRDGSEKNIRVTLGER</sequence>
<accession>A0A1G2FAG8</accession>
<keyword evidence="2" id="KW-0378">Hydrolase</keyword>
<dbReference type="Gene3D" id="2.40.10.120">
    <property type="match status" value="1"/>
</dbReference>
<proteinExistence type="predicted"/>
<dbReference type="InterPro" id="IPR051201">
    <property type="entry name" value="Chloro_Bact_Ser_Proteases"/>
</dbReference>
<dbReference type="Pfam" id="PF13180">
    <property type="entry name" value="PDZ_2"/>
    <property type="match status" value="1"/>
</dbReference>
<keyword evidence="1" id="KW-0645">Protease</keyword>
<dbReference type="PANTHER" id="PTHR43343:SF3">
    <property type="entry name" value="PROTEASE DO-LIKE 8, CHLOROPLASTIC"/>
    <property type="match status" value="1"/>
</dbReference>
<dbReference type="SUPFAM" id="SSF50156">
    <property type="entry name" value="PDZ domain-like"/>
    <property type="match status" value="1"/>
</dbReference>
<evidence type="ECO:0000259" key="3">
    <source>
        <dbReference type="Pfam" id="PF13180"/>
    </source>
</evidence>
<dbReference type="InterPro" id="IPR036034">
    <property type="entry name" value="PDZ_sf"/>
</dbReference>
<comment type="caution">
    <text evidence="4">The sequence shown here is derived from an EMBL/GenBank/DDBJ whole genome shotgun (WGS) entry which is preliminary data.</text>
</comment>